<feature type="active site" evidence="6">
    <location>
        <position position="344"/>
    </location>
</feature>
<comment type="pathway">
    <text evidence="2">Protein modification; protein glycosylation.</text>
</comment>
<name>A0A4U0WP04_9PEZI</name>
<keyword evidence="7" id="KW-0479">Metal-binding</keyword>
<dbReference type="Pfam" id="PF01532">
    <property type="entry name" value="Glyco_hydro_47"/>
    <property type="match status" value="1"/>
</dbReference>
<evidence type="ECO:0000256" key="2">
    <source>
        <dbReference type="ARBA" id="ARBA00004922"/>
    </source>
</evidence>
<dbReference type="SUPFAM" id="SSF48225">
    <property type="entry name" value="Seven-hairpin glycosidases"/>
    <property type="match status" value="1"/>
</dbReference>
<dbReference type="GO" id="GO:0005975">
    <property type="term" value="P:carbohydrate metabolic process"/>
    <property type="evidence" value="ECO:0007669"/>
    <property type="project" value="InterPro"/>
</dbReference>
<protein>
    <recommendedName>
        <fullName evidence="9">alpha-1,2-Mannosidase</fullName>
        <ecNumber evidence="9">3.2.1.-</ecNumber>
    </recommendedName>
</protein>
<gene>
    <name evidence="10" type="ORF">B0A49_08804</name>
</gene>
<dbReference type="EMBL" id="NAJN01001187">
    <property type="protein sequence ID" value="TKA65032.1"/>
    <property type="molecule type" value="Genomic_DNA"/>
</dbReference>
<evidence type="ECO:0000313" key="11">
    <source>
        <dbReference type="Proteomes" id="UP000308768"/>
    </source>
</evidence>
<dbReference type="InterPro" id="IPR012341">
    <property type="entry name" value="6hp_glycosidase-like_sf"/>
</dbReference>
<feature type="disulfide bond" evidence="8">
    <location>
        <begin position="239"/>
        <end position="268"/>
    </location>
</feature>
<dbReference type="GO" id="GO:0016020">
    <property type="term" value="C:membrane"/>
    <property type="evidence" value="ECO:0007669"/>
    <property type="project" value="InterPro"/>
</dbReference>
<evidence type="ECO:0000256" key="5">
    <source>
        <dbReference type="ARBA" id="ARBA00023157"/>
    </source>
</evidence>
<reference evidence="10 11" key="1">
    <citation type="submission" date="2017-03" db="EMBL/GenBank/DDBJ databases">
        <title>Genomes of endolithic fungi from Antarctica.</title>
        <authorList>
            <person name="Coleine C."/>
            <person name="Masonjones S."/>
            <person name="Stajich J.E."/>
        </authorList>
    </citation>
    <scope>NUCLEOTIDE SEQUENCE [LARGE SCALE GENOMIC DNA]</scope>
    <source>
        <strain evidence="10 11">CCFEE 5187</strain>
    </source>
</reference>
<dbReference type="EC" id="3.2.1.-" evidence="9"/>
<dbReference type="InterPro" id="IPR036026">
    <property type="entry name" value="Seven-hairpin_glycosidases"/>
</dbReference>
<dbReference type="Proteomes" id="UP000308768">
    <property type="component" value="Unassembled WGS sequence"/>
</dbReference>
<dbReference type="OrthoDB" id="8118055at2759"/>
<evidence type="ECO:0000256" key="4">
    <source>
        <dbReference type="ARBA" id="ARBA00022801"/>
    </source>
</evidence>
<dbReference type="PRINTS" id="PR00747">
    <property type="entry name" value="GLYHDRLASE47"/>
</dbReference>
<accession>A0A4U0WP04</accession>
<keyword evidence="7" id="KW-0106">Calcium</keyword>
<evidence type="ECO:0000313" key="10">
    <source>
        <dbReference type="EMBL" id="TKA65032.1"/>
    </source>
</evidence>
<dbReference type="Gene3D" id="1.50.10.10">
    <property type="match status" value="1"/>
</dbReference>
<evidence type="ECO:0000256" key="9">
    <source>
        <dbReference type="RuleBase" id="RU361193"/>
    </source>
</evidence>
<keyword evidence="4 9" id="KW-0378">Hydrolase</keyword>
<dbReference type="PANTHER" id="PTHR11742:SF89">
    <property type="entry name" value="ALPHA-1,2-MANNOSIDASE"/>
    <property type="match status" value="1"/>
</dbReference>
<evidence type="ECO:0000256" key="6">
    <source>
        <dbReference type="PIRSR" id="PIRSR601382-1"/>
    </source>
</evidence>
<comment type="cofactor">
    <cofactor evidence="1 7">
        <name>Ca(2+)</name>
        <dbReference type="ChEBI" id="CHEBI:29108"/>
    </cofactor>
</comment>
<evidence type="ECO:0000256" key="7">
    <source>
        <dbReference type="PIRSR" id="PIRSR601382-2"/>
    </source>
</evidence>
<evidence type="ECO:0000256" key="3">
    <source>
        <dbReference type="ARBA" id="ARBA00007658"/>
    </source>
</evidence>
<sequence length="482" mass="53905">MEMKDEFEVAVSAAVNVDLGVSTLQTVNVFETTIRHLGGLLAAYDLSGDRRLLDKAGEVGDMLYVAFDTPNRMPITRWDFQNGAKGVPQIGDDFVLVAEIGSLTMEFTRLSQLTRDPKWYDAVRRIVDIFNQQQNQTQLPGMWPVVVNAQEANLTRENSFGLGAMSDSLYEYFPKMHALLGGLDSVYEKLYRGAMAAAVQHVLWRPMTPNNADILISGDIRMRNPSVSELNPQGQHLVCFAGGMFALGSRLFDIPTHMDIAHKLVDGCMWTYKAFPLGIMPETFHMVPCPSKSGCQWDEAKWKAEAKARSVPATNQDAMQVVEQLRLPPGFTAVGDRRYILRPEAIESVFILYRITGRKDLLDTAWDMFSAIRKYTETDLANAAIADVTVTDGKPPKLDSMESFWMAETLKYFYLLFSDPGTVSLDEYVFNTEAHPFKRPAQSSNAEARGWNKLTSSSKQVRGSTYVAYAGILDGIELNRTL</sequence>
<dbReference type="GO" id="GO:0004571">
    <property type="term" value="F:mannosyl-oligosaccharide 1,2-alpha-mannosidase activity"/>
    <property type="evidence" value="ECO:0007669"/>
    <property type="project" value="InterPro"/>
</dbReference>
<feature type="active site" description="Proton donor" evidence="6">
    <location>
        <position position="31"/>
    </location>
</feature>
<keyword evidence="9" id="KW-0326">Glycosidase</keyword>
<proteinExistence type="inferred from homology"/>
<dbReference type="InterPro" id="IPR050749">
    <property type="entry name" value="Glycosyl_Hydrolase_47"/>
</dbReference>
<dbReference type="GO" id="GO:0005783">
    <property type="term" value="C:endoplasmic reticulum"/>
    <property type="evidence" value="ECO:0007669"/>
    <property type="project" value="TreeGrafter"/>
</dbReference>
<dbReference type="STRING" id="331657.A0A4U0WP04"/>
<evidence type="ECO:0000256" key="8">
    <source>
        <dbReference type="PIRSR" id="PIRSR601382-3"/>
    </source>
</evidence>
<keyword evidence="11" id="KW-1185">Reference proteome</keyword>
<comment type="similarity">
    <text evidence="3 9">Belongs to the glycosyl hydrolase 47 family.</text>
</comment>
<dbReference type="GO" id="GO:0036503">
    <property type="term" value="P:ERAD pathway"/>
    <property type="evidence" value="ECO:0007669"/>
    <property type="project" value="UniProtKB-ARBA"/>
</dbReference>
<dbReference type="AlphaFoldDB" id="A0A4U0WP04"/>
<keyword evidence="5 8" id="KW-1015">Disulfide bond</keyword>
<dbReference type="PANTHER" id="PTHR11742">
    <property type="entry name" value="MANNOSYL-OLIGOSACCHARIDE ALPHA-1,2-MANNOSIDASE-RELATED"/>
    <property type="match status" value="1"/>
</dbReference>
<dbReference type="GO" id="GO:0005509">
    <property type="term" value="F:calcium ion binding"/>
    <property type="evidence" value="ECO:0007669"/>
    <property type="project" value="InterPro"/>
</dbReference>
<feature type="active site" description="Proton donor" evidence="6">
    <location>
        <position position="282"/>
    </location>
</feature>
<dbReference type="UniPathway" id="UPA00378"/>
<organism evidence="10 11">
    <name type="scientific">Cryomyces minteri</name>
    <dbReference type="NCBI Taxonomy" id="331657"/>
    <lineage>
        <taxon>Eukaryota</taxon>
        <taxon>Fungi</taxon>
        <taxon>Dikarya</taxon>
        <taxon>Ascomycota</taxon>
        <taxon>Pezizomycotina</taxon>
        <taxon>Dothideomycetes</taxon>
        <taxon>Dothideomycetes incertae sedis</taxon>
        <taxon>Cryomyces</taxon>
    </lineage>
</organism>
<dbReference type="FunFam" id="1.50.10.10:FF:000037">
    <property type="entry name" value="alpha-1,2-Mannosidase"/>
    <property type="match status" value="1"/>
</dbReference>
<feature type="binding site" evidence="7">
    <location>
        <position position="432"/>
    </location>
    <ligand>
        <name>Ca(2+)</name>
        <dbReference type="ChEBI" id="CHEBI:29108"/>
    </ligand>
</feature>
<comment type="caution">
    <text evidence="10">The sequence shown here is derived from an EMBL/GenBank/DDBJ whole genome shotgun (WGS) entry which is preliminary data.</text>
</comment>
<feature type="active site" evidence="6">
    <location>
        <position position="167"/>
    </location>
</feature>
<evidence type="ECO:0000256" key="1">
    <source>
        <dbReference type="ARBA" id="ARBA00001913"/>
    </source>
</evidence>
<dbReference type="InterPro" id="IPR001382">
    <property type="entry name" value="Glyco_hydro_47"/>
</dbReference>